<sequence length="262" mass="30643">MFDVTRVVLQGIIEDLSHTTHSQRRDADTAYGYLQSFEFVFILHLMKELMGKTNDLSKALQKKSQEFLMPWNLHVTFGHYYRVDLFNATFDKQLHELNSRFNEETIELLSLSSSLTSKEINVDEICLLVEKYYPQDFSDQEKIQLRYQLEIFNIEKSKNINLSGASTISDLCKSLVDTKKHETYYLVDRVIRLILTLPVSIATTERGFSATKILKNRLRNKVYDDYLANSLVIYIEKEIAENFDSESIIDEFKNLKGRRPEL</sequence>
<accession>A0A5N6NZZ9</accession>
<dbReference type="InterPro" id="IPR055298">
    <property type="entry name" value="AtLOH3-like"/>
</dbReference>
<dbReference type="PANTHER" id="PTHR11697">
    <property type="entry name" value="GENERAL TRANSCRIPTION FACTOR 2-RELATED ZINC FINGER PROTEIN"/>
    <property type="match status" value="1"/>
</dbReference>
<dbReference type="PANTHER" id="PTHR11697:SF230">
    <property type="entry name" value="ZINC FINGER, MYM DOMAIN CONTAINING 1"/>
    <property type="match status" value="1"/>
</dbReference>
<protein>
    <recommendedName>
        <fullName evidence="1">HAT C-terminal dimerisation domain-containing protein</fullName>
    </recommendedName>
</protein>
<evidence type="ECO:0000259" key="1">
    <source>
        <dbReference type="Pfam" id="PF05699"/>
    </source>
</evidence>
<reference evidence="2 3" key="1">
    <citation type="submission" date="2019-05" db="EMBL/GenBank/DDBJ databases">
        <title>Mikania micrantha, genome provides insights into the molecular mechanism of rapid growth.</title>
        <authorList>
            <person name="Liu B."/>
        </authorList>
    </citation>
    <scope>NUCLEOTIDE SEQUENCE [LARGE SCALE GENOMIC DNA]</scope>
    <source>
        <strain evidence="2">NLD-2019</strain>
        <tissue evidence="2">Leaf</tissue>
    </source>
</reference>
<proteinExistence type="predicted"/>
<organism evidence="2 3">
    <name type="scientific">Mikania micrantha</name>
    <name type="common">bitter vine</name>
    <dbReference type="NCBI Taxonomy" id="192012"/>
    <lineage>
        <taxon>Eukaryota</taxon>
        <taxon>Viridiplantae</taxon>
        <taxon>Streptophyta</taxon>
        <taxon>Embryophyta</taxon>
        <taxon>Tracheophyta</taxon>
        <taxon>Spermatophyta</taxon>
        <taxon>Magnoliopsida</taxon>
        <taxon>eudicotyledons</taxon>
        <taxon>Gunneridae</taxon>
        <taxon>Pentapetalae</taxon>
        <taxon>asterids</taxon>
        <taxon>campanulids</taxon>
        <taxon>Asterales</taxon>
        <taxon>Asteraceae</taxon>
        <taxon>Asteroideae</taxon>
        <taxon>Heliantheae alliance</taxon>
        <taxon>Eupatorieae</taxon>
        <taxon>Mikania</taxon>
    </lineage>
</organism>
<dbReference type="GO" id="GO:0046983">
    <property type="term" value="F:protein dimerization activity"/>
    <property type="evidence" value="ECO:0007669"/>
    <property type="project" value="InterPro"/>
</dbReference>
<evidence type="ECO:0000313" key="2">
    <source>
        <dbReference type="EMBL" id="KAD5802442.1"/>
    </source>
</evidence>
<keyword evidence="3" id="KW-1185">Reference proteome</keyword>
<evidence type="ECO:0000313" key="3">
    <source>
        <dbReference type="Proteomes" id="UP000326396"/>
    </source>
</evidence>
<gene>
    <name evidence="2" type="ORF">E3N88_13802</name>
</gene>
<comment type="caution">
    <text evidence="2">The sequence shown here is derived from an EMBL/GenBank/DDBJ whole genome shotgun (WGS) entry which is preliminary data.</text>
</comment>
<dbReference type="EMBL" id="SZYD01000007">
    <property type="protein sequence ID" value="KAD5802442.1"/>
    <property type="molecule type" value="Genomic_DNA"/>
</dbReference>
<dbReference type="InterPro" id="IPR008906">
    <property type="entry name" value="HATC_C_dom"/>
</dbReference>
<dbReference type="AlphaFoldDB" id="A0A5N6NZZ9"/>
<name>A0A5N6NZZ9_9ASTR</name>
<dbReference type="OrthoDB" id="118159at2759"/>
<feature type="domain" description="HAT C-terminal dimerisation" evidence="1">
    <location>
        <begin position="179"/>
        <end position="238"/>
    </location>
</feature>
<dbReference type="Proteomes" id="UP000326396">
    <property type="component" value="Linkage Group LG15"/>
</dbReference>
<dbReference type="Pfam" id="PF05699">
    <property type="entry name" value="Dimer_Tnp_hAT"/>
    <property type="match status" value="1"/>
</dbReference>